<evidence type="ECO:0000313" key="1">
    <source>
        <dbReference type="EMBL" id="ABV84488.1"/>
    </source>
</evidence>
<dbReference type="Pfam" id="PF11304">
    <property type="entry name" value="DUF3106"/>
    <property type="match status" value="1"/>
</dbReference>
<gene>
    <name evidence="1" type="ordered locus">RMA_0194</name>
</gene>
<dbReference type="EMBL" id="CP000683">
    <property type="protein sequence ID" value="ABV84488.1"/>
    <property type="molecule type" value="Genomic_DNA"/>
</dbReference>
<name>A8F0Q2_RICM5</name>
<sequence length="156" mass="18122">MCFHLIRETKKQMPNIAENISKLPEEQEKVNKLVDQYKNLTPEEQKIVDRKLKSHFTKEELEQDELKSRMNRIRSNLSKQDQEKLQAGNNSIGEIAKDVLSLVKGIINLVENVAEIIKNPKKAIYEWIKGELNQVKPQQQNYQQRSSKPKAAAISR</sequence>
<protein>
    <submittedName>
        <fullName evidence="1">Uncharacterized protein</fullName>
    </submittedName>
</protein>
<evidence type="ECO:0000313" key="2">
    <source>
        <dbReference type="Proteomes" id="UP000001311"/>
    </source>
</evidence>
<accession>A8F0Q2</accession>
<organism evidence="1 2">
    <name type="scientific">Rickettsia massiliae (strain Mtu5)</name>
    <dbReference type="NCBI Taxonomy" id="416276"/>
    <lineage>
        <taxon>Bacteria</taxon>
        <taxon>Pseudomonadati</taxon>
        <taxon>Pseudomonadota</taxon>
        <taxon>Alphaproteobacteria</taxon>
        <taxon>Rickettsiales</taxon>
        <taxon>Rickettsiaceae</taxon>
        <taxon>Rickettsieae</taxon>
        <taxon>Rickettsia</taxon>
        <taxon>spotted fever group</taxon>
    </lineage>
</organism>
<dbReference type="KEGG" id="rms:RMA_0194"/>
<reference evidence="1 2" key="1">
    <citation type="journal article" date="2007" name="Genome Res.">
        <title>Lateral gene transfer between obligate intracellular bacteria: evidence from the Rickettsia massiliae genome.</title>
        <authorList>
            <person name="Blanc G."/>
            <person name="Ogata H."/>
            <person name="Robert C."/>
            <person name="Audic S."/>
            <person name="Claverie J.-M."/>
            <person name="Raoult D."/>
        </authorList>
    </citation>
    <scope>NUCLEOTIDE SEQUENCE [LARGE SCALE GENOMIC DNA]</scope>
    <source>
        <strain evidence="2">Mtu5</strain>
    </source>
</reference>
<dbReference type="InterPro" id="IPR021455">
    <property type="entry name" value="DUF3106"/>
</dbReference>
<dbReference type="Proteomes" id="UP000001311">
    <property type="component" value="Chromosome"/>
</dbReference>
<dbReference type="AlphaFoldDB" id="A8F0Q2"/>
<keyword evidence="2" id="KW-1185">Reference proteome</keyword>
<proteinExistence type="predicted"/>
<dbReference type="HOGENOM" id="CLU_1979882_0_0_5"/>